<dbReference type="EMBL" id="JANBTW010000004">
    <property type="protein sequence ID" value="KAJ2680578.1"/>
    <property type="molecule type" value="Genomic_DNA"/>
</dbReference>
<comment type="caution">
    <text evidence="8">The sequence shown here is derived from an EMBL/GenBank/DDBJ whole genome shotgun (WGS) entry which is preliminary data.</text>
</comment>
<gene>
    <name evidence="8" type="ORF">GGI25_000551</name>
</gene>
<evidence type="ECO:0000313" key="9">
    <source>
        <dbReference type="Proteomes" id="UP001151518"/>
    </source>
</evidence>
<evidence type="ECO:0000256" key="7">
    <source>
        <dbReference type="RuleBase" id="RU364114"/>
    </source>
</evidence>
<dbReference type="Gene3D" id="3.40.50.12710">
    <property type="match status" value="1"/>
</dbReference>
<comment type="catalytic activity">
    <reaction evidence="6 7">
        <text>L-arginyl-[protein] + 2 S-adenosyl-L-methionine = N(omega),N(omega)'-dimethyl-L-arginyl-[protein] + 2 S-adenosyl-L-homocysteine + 2 H(+)</text>
        <dbReference type="Rhea" id="RHEA:48108"/>
        <dbReference type="Rhea" id="RHEA-COMP:10532"/>
        <dbReference type="Rhea" id="RHEA-COMP:11992"/>
        <dbReference type="ChEBI" id="CHEBI:15378"/>
        <dbReference type="ChEBI" id="CHEBI:29965"/>
        <dbReference type="ChEBI" id="CHEBI:57856"/>
        <dbReference type="ChEBI" id="CHEBI:59789"/>
        <dbReference type="ChEBI" id="CHEBI:88221"/>
        <dbReference type="EC" id="2.1.1.320"/>
    </reaction>
</comment>
<evidence type="ECO:0000256" key="2">
    <source>
        <dbReference type="ARBA" id="ARBA00005891"/>
    </source>
</evidence>
<comment type="function">
    <text evidence="7">Arginine methyltransferase involved in the assembly or stability of mitochondrial NADH:ubiquinone oxidoreductase complex (complex I).</text>
</comment>
<evidence type="ECO:0000313" key="8">
    <source>
        <dbReference type="EMBL" id="KAJ2680578.1"/>
    </source>
</evidence>
<evidence type="ECO:0000256" key="3">
    <source>
        <dbReference type="ARBA" id="ARBA00022603"/>
    </source>
</evidence>
<name>A0A9W8GC82_9FUNG</name>
<sequence>MRMPVTTADPHIPSERVSAFECARRFTKPPRNVTMLTREFINDSLYNPAYGYFSKQALIFSPRKGFDFSAFRDSADFLKTIGRHYQEMESELDDVRNIPRQLWHTPTELLKPWYGYSVARHIINQYKAERDSRQHNEPLVVYEMGGGNGTLMVNVLDYIREQEPEIYNRMTYNLIEISTKLAKKQLRRQAHQSSVPHSNVNIINKSILDWSLRVDDPCFFVAMEVIDNFAHDVVRYDFETGEPYQAFVRVYDDGEFEEFYESVSDPLISDYLNTRASLTNPPYRSPALSSALYRRIRRQLPLAPNLTKPEFIPTQAFQFCRVLGKYFPRHRLVLSDFYKLPETVPNAVDAPVVQTRFSGVMVPCETYLVQPGWFDIFFPTNFELLKQMYDSICRKKPIPGSDLSLSRICTQHEFAKANAYLDKTRTRSGENPMLDFYENNKFLLS</sequence>
<dbReference type="AlphaFoldDB" id="A0A9W8GC82"/>
<dbReference type="GO" id="GO:0005739">
    <property type="term" value="C:mitochondrion"/>
    <property type="evidence" value="ECO:0007669"/>
    <property type="project" value="UniProtKB-SubCell"/>
</dbReference>
<evidence type="ECO:0000256" key="5">
    <source>
        <dbReference type="ARBA" id="ARBA00023128"/>
    </source>
</evidence>
<proteinExistence type="inferred from homology"/>
<protein>
    <recommendedName>
        <fullName evidence="7">Protein arginine methyltransferase NDUFAF7</fullName>
        <ecNumber evidence="7">2.1.1.320</ecNumber>
    </recommendedName>
</protein>
<keyword evidence="4 7" id="KW-0808">Transferase</keyword>
<organism evidence="8 9">
    <name type="scientific">Coemansia spiralis</name>
    <dbReference type="NCBI Taxonomy" id="417178"/>
    <lineage>
        <taxon>Eukaryota</taxon>
        <taxon>Fungi</taxon>
        <taxon>Fungi incertae sedis</taxon>
        <taxon>Zoopagomycota</taxon>
        <taxon>Kickxellomycotina</taxon>
        <taxon>Kickxellomycetes</taxon>
        <taxon>Kickxellales</taxon>
        <taxon>Kickxellaceae</taxon>
        <taxon>Coemansia</taxon>
    </lineage>
</organism>
<dbReference type="Pfam" id="PF02636">
    <property type="entry name" value="Methyltransf_28"/>
    <property type="match status" value="1"/>
</dbReference>
<comment type="subcellular location">
    <subcellularLocation>
        <location evidence="1 7">Mitochondrion</location>
    </subcellularLocation>
</comment>
<evidence type="ECO:0000256" key="6">
    <source>
        <dbReference type="ARBA" id="ARBA00048612"/>
    </source>
</evidence>
<dbReference type="InterPro" id="IPR029063">
    <property type="entry name" value="SAM-dependent_MTases_sf"/>
</dbReference>
<dbReference type="InterPro" id="IPR038375">
    <property type="entry name" value="NDUFAF7_sf"/>
</dbReference>
<dbReference type="PANTHER" id="PTHR12049">
    <property type="entry name" value="PROTEIN ARGININE METHYLTRANSFERASE NDUFAF7, MITOCHONDRIAL"/>
    <property type="match status" value="1"/>
</dbReference>
<dbReference type="PANTHER" id="PTHR12049:SF5">
    <property type="entry name" value="PROTEIN ARGININE METHYLTRANSFERASE NDUFAF7 HOMOLOG, MITOCHONDRIAL"/>
    <property type="match status" value="1"/>
</dbReference>
<keyword evidence="3 7" id="KW-0489">Methyltransferase</keyword>
<dbReference type="OrthoDB" id="17415at2759"/>
<evidence type="ECO:0000256" key="4">
    <source>
        <dbReference type="ARBA" id="ARBA00022679"/>
    </source>
</evidence>
<dbReference type="Proteomes" id="UP001151518">
    <property type="component" value="Unassembled WGS sequence"/>
</dbReference>
<dbReference type="SUPFAM" id="SSF53335">
    <property type="entry name" value="S-adenosyl-L-methionine-dependent methyltransferases"/>
    <property type="match status" value="1"/>
</dbReference>
<evidence type="ECO:0000256" key="1">
    <source>
        <dbReference type="ARBA" id="ARBA00004173"/>
    </source>
</evidence>
<reference evidence="8" key="1">
    <citation type="submission" date="2022-07" db="EMBL/GenBank/DDBJ databases">
        <title>Phylogenomic reconstructions and comparative analyses of Kickxellomycotina fungi.</title>
        <authorList>
            <person name="Reynolds N.K."/>
            <person name="Stajich J.E."/>
            <person name="Barry K."/>
            <person name="Grigoriev I.V."/>
            <person name="Crous P."/>
            <person name="Smith M.E."/>
        </authorList>
    </citation>
    <scope>NUCLEOTIDE SEQUENCE</scope>
    <source>
        <strain evidence="8">NRRL 3115</strain>
    </source>
</reference>
<comment type="similarity">
    <text evidence="2 7">Belongs to the NDUFAF7 family.</text>
</comment>
<dbReference type="InterPro" id="IPR003788">
    <property type="entry name" value="NDUFAF7"/>
</dbReference>
<keyword evidence="5 7" id="KW-0496">Mitochondrion</keyword>
<dbReference type="GO" id="GO:0035243">
    <property type="term" value="F:protein-arginine omega-N symmetric methyltransferase activity"/>
    <property type="evidence" value="ECO:0007669"/>
    <property type="project" value="UniProtKB-EC"/>
</dbReference>
<dbReference type="GO" id="GO:0032259">
    <property type="term" value="P:methylation"/>
    <property type="evidence" value="ECO:0007669"/>
    <property type="project" value="UniProtKB-KW"/>
</dbReference>
<accession>A0A9W8GC82</accession>
<dbReference type="EC" id="2.1.1.320" evidence="7"/>